<keyword evidence="1" id="KW-0418">Kinase</keyword>
<name>A0ACC2SEH9_9FUNG</name>
<dbReference type="EMBL" id="QTSX02005144">
    <property type="protein sequence ID" value="KAJ9060717.1"/>
    <property type="molecule type" value="Genomic_DNA"/>
</dbReference>
<keyword evidence="1" id="KW-0808">Transferase</keyword>
<evidence type="ECO:0000313" key="1">
    <source>
        <dbReference type="EMBL" id="KAJ9060717.1"/>
    </source>
</evidence>
<protein>
    <submittedName>
        <fullName evidence="1">Glycogen synthase kinase 3</fullName>
        <ecNumber evidence="1">2.7.11.-</ecNumber>
    </submittedName>
</protein>
<evidence type="ECO:0000313" key="2">
    <source>
        <dbReference type="Proteomes" id="UP001165960"/>
    </source>
</evidence>
<dbReference type="EC" id="2.7.11.-" evidence="1"/>
<sequence>MSAEPSSPPVDKRQYKMMVRAKDGTSVELSYARTRILGRGTFGWVHEAKLAGTGQYVAIKRALRDDRVKNRELAILRQINHGNTINLLYYFYTTIRAKNEIYLNLILEYLPQNLSEFTKSYTQKEKRMPIFLVKLFSYQLFRGLAYLHGRGIAHRDIKPHNVLVDSQTGVLKICDLGSAKVLAPGVTSIAYICSRPYRAPELVLGETNYTFSIDIWAGGCVVAEMMMGRYLFPGKSASDQLVQIFKVLGAPSPDQLYNLSPVYRKAPPTTTQPIGLDHVIKGYSDREVILNLFGQLFDYDIKRRPTGLKVLTHPFFDILRSPNCAVSSPYATLPPLFDFSLQELSMEPELNSQLVPKHAVNELLSSLDIPDLGSFEPHPYQLLPSEVAS</sequence>
<gene>
    <name evidence="1" type="primary">gsk3_6</name>
    <name evidence="1" type="ORF">DSO57_1027931</name>
</gene>
<accession>A0ACC2SEH9</accession>
<reference evidence="1" key="1">
    <citation type="submission" date="2022-04" db="EMBL/GenBank/DDBJ databases">
        <title>Genome of the entomopathogenic fungus Entomophthora muscae.</title>
        <authorList>
            <person name="Elya C."/>
            <person name="Lovett B.R."/>
            <person name="Lee E."/>
            <person name="Macias A.M."/>
            <person name="Hajek A.E."/>
            <person name="De Bivort B.L."/>
            <person name="Kasson M.T."/>
            <person name="De Fine Licht H.H."/>
            <person name="Stajich J.E."/>
        </authorList>
    </citation>
    <scope>NUCLEOTIDE SEQUENCE</scope>
    <source>
        <strain evidence="1">Berkeley</strain>
    </source>
</reference>
<keyword evidence="2" id="KW-1185">Reference proteome</keyword>
<proteinExistence type="predicted"/>
<organism evidence="1 2">
    <name type="scientific">Entomophthora muscae</name>
    <dbReference type="NCBI Taxonomy" id="34485"/>
    <lineage>
        <taxon>Eukaryota</taxon>
        <taxon>Fungi</taxon>
        <taxon>Fungi incertae sedis</taxon>
        <taxon>Zoopagomycota</taxon>
        <taxon>Entomophthoromycotina</taxon>
        <taxon>Entomophthoromycetes</taxon>
        <taxon>Entomophthorales</taxon>
        <taxon>Entomophthoraceae</taxon>
        <taxon>Entomophthora</taxon>
    </lineage>
</organism>
<dbReference type="Proteomes" id="UP001165960">
    <property type="component" value="Unassembled WGS sequence"/>
</dbReference>
<comment type="caution">
    <text evidence="1">The sequence shown here is derived from an EMBL/GenBank/DDBJ whole genome shotgun (WGS) entry which is preliminary data.</text>
</comment>